<sequence>MKIWSGSAAPESGNEAYRIMLEKDIDVDKYLIPYEILSLMAYNLNIYERNISDRNNSKATLKELLSLYNRKISLDPDLEDVHGNIENIAIRETNGAANNMRMFMSRNEQVHTDVNFFLIDILLEYEKIIYNTITGLEKLTQNGIMPGYTHYRQGMPVTFQTYVDFIKNIMVYNFNNIDSILNELKELPLGYGSGFGSMSDANFKEVAEYMGMKKQIKNPLFSFMLYSDNYIKVLSAINSFLIDISRIFQDMIIFSGDEMKIIELPAGYVTGSSLMPNKVNPDFLEIFQGYAAKSISLMNLLYSGTINKTTGYHRDFQILKDEVIPFMVELKGVLNGFPELFSGIKFNKEASERIIGNSIYATYNSKLNFKNNGNWKESYKMTGDMIRSGKALKPYMPEDVVSYNNFGFLRDKIENNISSLENGKKKLLKMVNDIISNL</sequence>
<dbReference type="AlphaFoldDB" id="A0A1V0N6H2"/>
<dbReference type="RefSeq" id="WP_081143122.1">
    <property type="nucleotide sequence ID" value="NZ_CP015363.1"/>
</dbReference>
<dbReference type="SUPFAM" id="SSF48557">
    <property type="entry name" value="L-aspartase-like"/>
    <property type="match status" value="1"/>
</dbReference>
<dbReference type="PANTHER" id="PTHR43814">
    <property type="entry name" value="ARGININOSUCCINATE LYASE"/>
    <property type="match status" value="1"/>
</dbReference>
<dbReference type="GeneID" id="31677339"/>
<gene>
    <name evidence="2" type="ORF">FAD_1849</name>
</gene>
<dbReference type="InterPro" id="IPR020557">
    <property type="entry name" value="Fumarate_lyase_CS"/>
</dbReference>
<dbReference type="NCBIfam" id="NF005000">
    <property type="entry name" value="PRK06389.1"/>
    <property type="match status" value="1"/>
</dbReference>
<evidence type="ECO:0000313" key="3">
    <source>
        <dbReference type="Proteomes" id="UP000192050"/>
    </source>
</evidence>
<dbReference type="EMBL" id="CP015363">
    <property type="protein sequence ID" value="ARD85685.1"/>
    <property type="molecule type" value="Genomic_DNA"/>
</dbReference>
<dbReference type="STRING" id="74969.FAD_1849"/>
<dbReference type="Proteomes" id="UP000192050">
    <property type="component" value="Chromosome"/>
</dbReference>
<keyword evidence="2" id="KW-0456">Lyase</keyword>
<dbReference type="PRINTS" id="PR00149">
    <property type="entry name" value="FUMRATELYASE"/>
</dbReference>
<dbReference type="GO" id="GO:0042450">
    <property type="term" value="P:L-arginine biosynthetic process via ornithine"/>
    <property type="evidence" value="ECO:0007669"/>
    <property type="project" value="InterPro"/>
</dbReference>
<dbReference type="Gene3D" id="1.10.40.30">
    <property type="entry name" value="Fumarase/aspartase (C-terminal domain)"/>
    <property type="match status" value="1"/>
</dbReference>
<dbReference type="Gene3D" id="1.10.275.10">
    <property type="entry name" value="Fumarase/aspartase (N-terminal domain)"/>
    <property type="match status" value="1"/>
</dbReference>
<keyword evidence="3" id="KW-1185">Reference proteome</keyword>
<dbReference type="Pfam" id="PF00206">
    <property type="entry name" value="Lyase_1"/>
    <property type="match status" value="1"/>
</dbReference>
<dbReference type="Gene3D" id="1.20.200.10">
    <property type="entry name" value="Fumarase/aspartase (Central domain)"/>
    <property type="match status" value="1"/>
</dbReference>
<dbReference type="KEGG" id="fai:FAD_1849"/>
<proteinExistence type="predicted"/>
<dbReference type="InterPro" id="IPR000362">
    <property type="entry name" value="Fumarate_lyase_fam"/>
</dbReference>
<dbReference type="OrthoDB" id="27337at2157"/>
<dbReference type="InterPro" id="IPR009049">
    <property type="entry name" value="Argininosuccinate_lyase"/>
</dbReference>
<dbReference type="InterPro" id="IPR024083">
    <property type="entry name" value="Fumarase/histidase_N"/>
</dbReference>
<dbReference type="GO" id="GO:0005829">
    <property type="term" value="C:cytosol"/>
    <property type="evidence" value="ECO:0007669"/>
    <property type="project" value="TreeGrafter"/>
</dbReference>
<accession>A0A1V0N6H2</accession>
<dbReference type="PROSITE" id="PS00163">
    <property type="entry name" value="FUMARATE_LYASES"/>
    <property type="match status" value="1"/>
</dbReference>
<reference evidence="2 3" key="1">
    <citation type="submission" date="2011-10" db="EMBL/GenBank/DDBJ databases">
        <title>Metabolic and evolutionary patterns in the extreme acidophile Ferroplasma acidiphilum.</title>
        <authorList>
            <person name="Golyshina O.V."/>
            <person name="Kozyavkin S.A."/>
            <person name="Tatusov R.L."/>
            <person name="Slesarev A.I."/>
            <person name="Golyshin P.N."/>
        </authorList>
    </citation>
    <scope>NUCLEOTIDE SEQUENCE [LARGE SCALE GENOMIC DNA]</scope>
    <source>
        <strain evidence="3">Y</strain>
    </source>
</reference>
<dbReference type="GO" id="GO:0004056">
    <property type="term" value="F:argininosuccinate lyase activity"/>
    <property type="evidence" value="ECO:0007669"/>
    <property type="project" value="InterPro"/>
</dbReference>
<dbReference type="InterPro" id="IPR022761">
    <property type="entry name" value="Fumarate_lyase_N"/>
</dbReference>
<dbReference type="InterPro" id="IPR008948">
    <property type="entry name" value="L-Aspartase-like"/>
</dbReference>
<dbReference type="PRINTS" id="PR00145">
    <property type="entry name" value="ARGSUCLYASE"/>
</dbReference>
<dbReference type="PANTHER" id="PTHR43814:SF1">
    <property type="entry name" value="ARGININOSUCCINATE LYASE"/>
    <property type="match status" value="1"/>
</dbReference>
<feature type="domain" description="Fumarate lyase N-terminal" evidence="1">
    <location>
        <begin position="88"/>
        <end position="292"/>
    </location>
</feature>
<evidence type="ECO:0000313" key="2">
    <source>
        <dbReference type="EMBL" id="ARD85685.1"/>
    </source>
</evidence>
<organism evidence="2 3">
    <name type="scientific">Ferroplasma acidiphilum</name>
    <dbReference type="NCBI Taxonomy" id="74969"/>
    <lineage>
        <taxon>Archaea</taxon>
        <taxon>Methanobacteriati</taxon>
        <taxon>Thermoplasmatota</taxon>
        <taxon>Thermoplasmata</taxon>
        <taxon>Thermoplasmatales</taxon>
        <taxon>Ferroplasmaceae</taxon>
        <taxon>Ferroplasma</taxon>
    </lineage>
</organism>
<name>A0A1V0N6H2_9ARCH</name>
<evidence type="ECO:0000259" key="1">
    <source>
        <dbReference type="Pfam" id="PF00206"/>
    </source>
</evidence>
<protein>
    <submittedName>
        <fullName evidence="2">Argininosuccinate lyase</fullName>
    </submittedName>
</protein>